<evidence type="ECO:0000313" key="2">
    <source>
        <dbReference type="EMBL" id="TYJ96662.1"/>
    </source>
</evidence>
<accession>A0A5A7SWE5</accession>
<comment type="caution">
    <text evidence="1">The sequence shown here is derived from an EMBL/GenBank/DDBJ whole genome shotgun (WGS) entry which is preliminary data.</text>
</comment>
<protein>
    <submittedName>
        <fullName evidence="1">TPR repeat-containing protein ZIP4</fullName>
    </submittedName>
</protein>
<dbReference type="InterPro" id="IPR039057">
    <property type="entry name" value="Spo22/ZIP4"/>
</dbReference>
<evidence type="ECO:0000313" key="1">
    <source>
        <dbReference type="EMBL" id="KAA0034853.1"/>
    </source>
</evidence>
<dbReference type="Proteomes" id="UP000321393">
    <property type="component" value="Unassembled WGS sequence"/>
</dbReference>
<dbReference type="PANTHER" id="PTHR40375:SF2">
    <property type="entry name" value="SPORULATION-SPECIFIC PROTEIN 22"/>
    <property type="match status" value="1"/>
</dbReference>
<dbReference type="STRING" id="1194695.A0A5A7SWE5"/>
<name>A0A5A7SWE5_CUCMM</name>
<dbReference type="Proteomes" id="UP000321947">
    <property type="component" value="Unassembled WGS sequence"/>
</dbReference>
<proteinExistence type="predicted"/>
<organism evidence="1 3">
    <name type="scientific">Cucumis melo var. makuwa</name>
    <name type="common">Oriental melon</name>
    <dbReference type="NCBI Taxonomy" id="1194695"/>
    <lineage>
        <taxon>Eukaryota</taxon>
        <taxon>Viridiplantae</taxon>
        <taxon>Streptophyta</taxon>
        <taxon>Embryophyta</taxon>
        <taxon>Tracheophyta</taxon>
        <taxon>Spermatophyta</taxon>
        <taxon>Magnoliopsida</taxon>
        <taxon>eudicotyledons</taxon>
        <taxon>Gunneridae</taxon>
        <taxon>Pentapetalae</taxon>
        <taxon>rosids</taxon>
        <taxon>fabids</taxon>
        <taxon>Cucurbitales</taxon>
        <taxon>Cucurbitaceae</taxon>
        <taxon>Benincaseae</taxon>
        <taxon>Cucumis</taxon>
    </lineage>
</organism>
<evidence type="ECO:0000313" key="4">
    <source>
        <dbReference type="Proteomes" id="UP000321947"/>
    </source>
</evidence>
<dbReference type="PANTHER" id="PTHR40375">
    <property type="entry name" value="SPORULATION-SPECIFIC PROTEIN 22"/>
    <property type="match status" value="1"/>
</dbReference>
<dbReference type="EMBL" id="SSTE01020357">
    <property type="protein sequence ID" value="KAA0034853.1"/>
    <property type="molecule type" value="Genomic_DNA"/>
</dbReference>
<dbReference type="EMBL" id="SSTD01019280">
    <property type="protein sequence ID" value="TYJ96662.1"/>
    <property type="molecule type" value="Genomic_DNA"/>
</dbReference>
<gene>
    <name evidence="2" type="ORF">E5676_scaffold549G00080</name>
    <name evidence="1" type="ORF">E6C27_scaffold515G00140</name>
</gene>
<sequence>MKVLRDGDYGDNHPSLRVLAIKAWLGLGMSHPALKVAYCNPMGACCLNLQCLPHRVTNIERPELADIYFLTSFLKLGTSSRVTMLNASLGDQRKLLPRQLTLIASLAFSPYTYSFHEKYSMVKNLFVQYSVAGSLSHWHGWVSTVKTYFDPVGGGEAETTMRMFMKLWGVAILIKLRNTSTRLKRYNKPSKEAEVILVLKLFKSLSDIIMLFFLFYAARACHSLCFPKVASLSSLLNFYSTGKPMPAGEVILLRTLVTILTQESIHDSEILRVMKRAYDRAIELGVGCFFSEGEVEFMLFASKFYMALANEEQVEEYNVLVFRSLIMTITAMIVSEQ</sequence>
<dbReference type="GO" id="GO:0090173">
    <property type="term" value="P:regulation of synaptonemal complex assembly"/>
    <property type="evidence" value="ECO:0007669"/>
    <property type="project" value="InterPro"/>
</dbReference>
<reference evidence="3 4" key="1">
    <citation type="submission" date="2019-08" db="EMBL/GenBank/DDBJ databases">
        <title>Draft genome sequences of two oriental melons (Cucumis melo L. var makuwa).</title>
        <authorList>
            <person name="Kwon S.-Y."/>
        </authorList>
    </citation>
    <scope>NUCLEOTIDE SEQUENCE [LARGE SCALE GENOMIC DNA]</scope>
    <source>
        <strain evidence="4">cv. Chang Bougi</strain>
        <strain evidence="3">cv. SW 3</strain>
        <tissue evidence="1">Leaf</tissue>
    </source>
</reference>
<dbReference type="AlphaFoldDB" id="A0A5A7SWE5"/>
<evidence type="ECO:0000313" key="3">
    <source>
        <dbReference type="Proteomes" id="UP000321393"/>
    </source>
</evidence>